<dbReference type="SMART" id="SM00493">
    <property type="entry name" value="TOPRIM"/>
    <property type="match status" value="1"/>
</dbReference>
<dbReference type="Pfam" id="PF21175">
    <property type="entry name" value="RecR_C"/>
    <property type="match status" value="1"/>
</dbReference>
<dbReference type="Gene3D" id="3.40.1360.10">
    <property type="match status" value="1"/>
</dbReference>
<dbReference type="PANTHER" id="PTHR30446:SF0">
    <property type="entry name" value="RECOMBINATION PROTEIN RECR"/>
    <property type="match status" value="1"/>
</dbReference>
<dbReference type="InterPro" id="IPR015967">
    <property type="entry name" value="Rcmb_RecR_Znf"/>
</dbReference>
<evidence type="ECO:0000256" key="6">
    <source>
        <dbReference type="ARBA" id="ARBA00023204"/>
    </source>
</evidence>
<dbReference type="Pfam" id="PF21176">
    <property type="entry name" value="RecR_HhH"/>
    <property type="match status" value="1"/>
</dbReference>
<keyword evidence="4 7" id="KW-0862">Zinc</keyword>
<keyword evidence="2 7" id="KW-0227">DNA damage</keyword>
<evidence type="ECO:0000256" key="5">
    <source>
        <dbReference type="ARBA" id="ARBA00023172"/>
    </source>
</evidence>
<dbReference type="GO" id="GO:0003677">
    <property type="term" value="F:DNA binding"/>
    <property type="evidence" value="ECO:0007669"/>
    <property type="project" value="UniProtKB-UniRule"/>
</dbReference>
<keyword evidence="1 7" id="KW-0479">Metal-binding</keyword>
<dbReference type="AlphaFoldDB" id="A0A1M4N6V8"/>
<dbReference type="GO" id="GO:0006310">
    <property type="term" value="P:DNA recombination"/>
    <property type="evidence" value="ECO:0007669"/>
    <property type="project" value="UniProtKB-UniRule"/>
</dbReference>
<gene>
    <name evidence="7 9" type="primary">recR</name>
    <name evidence="9" type="ORF">KARMA_4029</name>
</gene>
<evidence type="ECO:0000256" key="7">
    <source>
        <dbReference type="HAMAP-Rule" id="MF_00017"/>
    </source>
</evidence>
<dbReference type="Pfam" id="PF13662">
    <property type="entry name" value="Toprim_4"/>
    <property type="match status" value="1"/>
</dbReference>
<evidence type="ECO:0000256" key="3">
    <source>
        <dbReference type="ARBA" id="ARBA00022771"/>
    </source>
</evidence>
<dbReference type="InterPro" id="IPR006171">
    <property type="entry name" value="TOPRIM_dom"/>
</dbReference>
<dbReference type="HAMAP" id="MF_00017">
    <property type="entry name" value="RecR"/>
    <property type="match status" value="1"/>
</dbReference>
<dbReference type="PROSITE" id="PS50880">
    <property type="entry name" value="TOPRIM"/>
    <property type="match status" value="1"/>
</dbReference>
<keyword evidence="6 7" id="KW-0234">DNA repair</keyword>
<comment type="similarity">
    <text evidence="7">Belongs to the RecR family.</text>
</comment>
<keyword evidence="10" id="KW-1185">Reference proteome</keyword>
<dbReference type="CDD" id="cd01025">
    <property type="entry name" value="TOPRIM_recR"/>
    <property type="match status" value="1"/>
</dbReference>
<name>A0A1M4N6V8_9RHOB</name>
<dbReference type="Gene3D" id="1.10.8.420">
    <property type="entry name" value="RecR Domain 1"/>
    <property type="match status" value="1"/>
</dbReference>
<dbReference type="InterPro" id="IPR023627">
    <property type="entry name" value="Rcmb_RecR"/>
</dbReference>
<keyword evidence="3 7" id="KW-0863">Zinc-finger</keyword>
<evidence type="ECO:0000256" key="2">
    <source>
        <dbReference type="ARBA" id="ARBA00022763"/>
    </source>
</evidence>
<dbReference type="RefSeq" id="WP_072709797.1">
    <property type="nucleotide sequence ID" value="NZ_FMJB01000066.1"/>
</dbReference>
<protein>
    <recommendedName>
        <fullName evidence="7">Recombination protein RecR</fullName>
    </recommendedName>
</protein>
<evidence type="ECO:0000259" key="8">
    <source>
        <dbReference type="PROSITE" id="PS50880"/>
    </source>
</evidence>
<evidence type="ECO:0000256" key="1">
    <source>
        <dbReference type="ARBA" id="ARBA00022723"/>
    </source>
</evidence>
<dbReference type="Proteomes" id="UP000184085">
    <property type="component" value="Unassembled WGS sequence"/>
</dbReference>
<organism evidence="9 10">
    <name type="scientific">Donghicola eburneus</name>
    <dbReference type="NCBI Taxonomy" id="393278"/>
    <lineage>
        <taxon>Bacteria</taxon>
        <taxon>Pseudomonadati</taxon>
        <taxon>Pseudomonadota</taxon>
        <taxon>Alphaproteobacteria</taxon>
        <taxon>Rhodobacterales</taxon>
        <taxon>Roseobacteraceae</taxon>
        <taxon>Donghicola</taxon>
    </lineage>
</organism>
<dbReference type="InterPro" id="IPR034137">
    <property type="entry name" value="TOPRIM_RecR"/>
</dbReference>
<dbReference type="EMBL" id="FMJB01000066">
    <property type="protein sequence ID" value="SCM69787.1"/>
    <property type="molecule type" value="Genomic_DNA"/>
</dbReference>
<feature type="zinc finger region" description="C4-type" evidence="7">
    <location>
        <begin position="57"/>
        <end position="72"/>
    </location>
</feature>
<keyword evidence="5 7" id="KW-0233">DNA recombination</keyword>
<dbReference type="NCBIfam" id="TIGR00615">
    <property type="entry name" value="recR"/>
    <property type="match status" value="1"/>
</dbReference>
<comment type="function">
    <text evidence="7">May play a role in DNA repair. It seems to be involved in an RecBC-independent recombinational process of DNA repair. It may act with RecF and RecO.</text>
</comment>
<dbReference type="InterPro" id="IPR000093">
    <property type="entry name" value="DNA_Rcmb_RecR"/>
</dbReference>
<proteinExistence type="inferred from homology"/>
<dbReference type="GO" id="GO:0008270">
    <property type="term" value="F:zinc ion binding"/>
    <property type="evidence" value="ECO:0007669"/>
    <property type="project" value="UniProtKB-KW"/>
</dbReference>
<reference evidence="10" key="1">
    <citation type="submission" date="2016-09" db="EMBL/GenBank/DDBJ databases">
        <authorList>
            <person name="Wibberg D."/>
        </authorList>
    </citation>
    <scope>NUCLEOTIDE SEQUENCE [LARGE SCALE GENOMIC DNA]</scope>
</reference>
<dbReference type="PANTHER" id="PTHR30446">
    <property type="entry name" value="RECOMBINATION PROTEIN RECR"/>
    <property type="match status" value="1"/>
</dbReference>
<dbReference type="Gene3D" id="6.10.250.240">
    <property type="match status" value="1"/>
</dbReference>
<accession>A0A1M4N6V8</accession>
<evidence type="ECO:0000313" key="9">
    <source>
        <dbReference type="EMBL" id="SCM69787.1"/>
    </source>
</evidence>
<dbReference type="GO" id="GO:0006281">
    <property type="term" value="P:DNA repair"/>
    <property type="evidence" value="ECO:0007669"/>
    <property type="project" value="UniProtKB-UniRule"/>
</dbReference>
<evidence type="ECO:0000313" key="10">
    <source>
        <dbReference type="Proteomes" id="UP000184085"/>
    </source>
</evidence>
<feature type="domain" description="Toprim" evidence="8">
    <location>
        <begin position="80"/>
        <end position="174"/>
    </location>
</feature>
<dbReference type="SUPFAM" id="SSF111304">
    <property type="entry name" value="Recombination protein RecR"/>
    <property type="match status" value="1"/>
</dbReference>
<sequence>MSSTRDIDKLIEMMARLPGLGPRSARRAVLQMIRKRGQLLSPLAEQMAKVAATARECLNCGNIGTEDICDICRSEKRATGEICVVQDVSDLWAMERGAVFGGRYHVLGGTLSALDDIGPEDIRIPQLVARIENEQISEVILALNATVDGQTTAHYIADQLDGRVRITSLAQGVPIGGELDYLDDGTISAALKARRSI</sequence>
<dbReference type="Pfam" id="PF02132">
    <property type="entry name" value="RecR_ZnF"/>
    <property type="match status" value="1"/>
</dbReference>
<evidence type="ECO:0000256" key="4">
    <source>
        <dbReference type="ARBA" id="ARBA00022833"/>
    </source>
</evidence>